<reference evidence="2 3" key="1">
    <citation type="submission" date="2016-10" db="EMBL/GenBank/DDBJ databases">
        <title>Paenibacillus species isolates.</title>
        <authorList>
            <person name="Beno S.M."/>
        </authorList>
    </citation>
    <scope>NUCLEOTIDE SEQUENCE [LARGE SCALE GENOMIC DNA]</scope>
    <source>
        <strain evidence="2 3">FSL H7-0744</strain>
    </source>
</reference>
<gene>
    <name evidence="2" type="ORF">BSK56_13535</name>
</gene>
<evidence type="ECO:0000259" key="1">
    <source>
        <dbReference type="Pfam" id="PF20250"/>
    </source>
</evidence>
<comment type="caution">
    <text evidence="2">The sequence shown here is derived from an EMBL/GenBank/DDBJ whole genome shotgun (WGS) entry which is preliminary data.</text>
</comment>
<keyword evidence="3" id="KW-1185">Reference proteome</keyword>
<feature type="domain" description="Flagellar Assembly Protein A N-terminal region" evidence="1">
    <location>
        <begin position="105"/>
        <end position="294"/>
    </location>
</feature>
<proteinExistence type="predicted"/>
<dbReference type="InterPro" id="IPR046866">
    <property type="entry name" value="FapA_N"/>
</dbReference>
<protein>
    <recommendedName>
        <fullName evidence="1">Flagellar Assembly Protein A N-terminal region domain-containing protein</fullName>
    </recommendedName>
</protein>
<dbReference type="Pfam" id="PF20250">
    <property type="entry name" value="FapA_N"/>
    <property type="match status" value="1"/>
</dbReference>
<sequence length="622" mass="68294">MPQHIIEKFRHVFHTTTPIGNPDLPALPAVQAKPLRGGDEEKNGRIIVQNNQIFITPPLPGGKPAVISSVHPVVLNINRKTVTDPTEVTPTDRITWEICEKPQYQITVSEDKLKVYFTLYRAEKYAWKLASSPAAADVTVRAEPNCGLLLSTLTVDQIIAGFKKSSIMRDLNIPALYAELNNPTYLPVCIAEGKAPIPGKNARLELLFAEDREYEFIRTADPADFLNHPRVPFVQKGEVIARKLPAEEGVPGIDVYGGIIPSPPPQDIQLVTKECTTLLADGGIVSLRQGRPRLTGCGLNRKVFDFPQTYLVPGDTNPDAAKMMFPGDVVATNDIGNQTILEALGNVYIYGDVTHATITATGSIFVQGKVVSSQLYSGHYGARHNRLCMYSALLMKEMTSLRKASQQLANTVQSRQQTVKYGLVVMLLLESKYDHLPGLITDLQNVIAGMNPDYPIDTGQLRHMLEVFLHPGQFTDFFTDAVLSTFLRLLQDLHDAISGMQEENTRIDIASSQHSIIKSGGDLHVHKEGILHSQLFSSGDVRFVMNEAECTDSSVEAAGSISAQTVGKQSSEKSVLTAGNNITVRKICNSEVTIGEYTAKIDGTDEELVFTAQSLRLRNQAH</sequence>
<name>A0ABX3HAQ5_PAEBO</name>
<evidence type="ECO:0000313" key="2">
    <source>
        <dbReference type="EMBL" id="OMD47564.1"/>
    </source>
</evidence>
<accession>A0ABX3HAQ5</accession>
<evidence type="ECO:0000313" key="3">
    <source>
        <dbReference type="Proteomes" id="UP000187412"/>
    </source>
</evidence>
<organism evidence="2 3">
    <name type="scientific">Paenibacillus borealis</name>
    <dbReference type="NCBI Taxonomy" id="160799"/>
    <lineage>
        <taxon>Bacteria</taxon>
        <taxon>Bacillati</taxon>
        <taxon>Bacillota</taxon>
        <taxon>Bacilli</taxon>
        <taxon>Bacillales</taxon>
        <taxon>Paenibacillaceae</taxon>
        <taxon>Paenibacillus</taxon>
    </lineage>
</organism>
<dbReference type="PANTHER" id="PTHR38032">
    <property type="entry name" value="POLYMERASE-RELATED"/>
    <property type="match status" value="1"/>
</dbReference>
<dbReference type="Proteomes" id="UP000187412">
    <property type="component" value="Unassembled WGS sequence"/>
</dbReference>
<dbReference type="EMBL" id="MPTB01000015">
    <property type="protein sequence ID" value="OMD47564.1"/>
    <property type="molecule type" value="Genomic_DNA"/>
</dbReference>
<dbReference type="RefSeq" id="WP_076111008.1">
    <property type="nucleotide sequence ID" value="NZ_MPTB01000015.1"/>
</dbReference>
<dbReference type="InterPro" id="IPR005646">
    <property type="entry name" value="FapA"/>
</dbReference>
<dbReference type="PANTHER" id="PTHR38032:SF1">
    <property type="entry name" value="RNA-BINDING PROTEIN KHPB N-TERMINAL DOMAIN-CONTAINING PROTEIN"/>
    <property type="match status" value="1"/>
</dbReference>